<dbReference type="CDD" id="cd02042">
    <property type="entry name" value="ParAB_family"/>
    <property type="match status" value="1"/>
</dbReference>
<name>A0A5M8I8B1_CHLPH</name>
<dbReference type="InterPro" id="IPR050678">
    <property type="entry name" value="DNA_Partitioning_ATPase"/>
</dbReference>
<organism evidence="2">
    <name type="scientific">Chlorobium phaeovibrioides</name>
    <dbReference type="NCBI Taxonomy" id="1094"/>
    <lineage>
        <taxon>Bacteria</taxon>
        <taxon>Pseudomonadati</taxon>
        <taxon>Chlorobiota</taxon>
        <taxon>Chlorobiia</taxon>
        <taxon>Chlorobiales</taxon>
        <taxon>Chlorobiaceae</taxon>
        <taxon>Chlorobium/Pelodictyon group</taxon>
        <taxon>Chlorobium</taxon>
    </lineage>
</organism>
<evidence type="ECO:0000313" key="2">
    <source>
        <dbReference type="EMBL" id="KAA6230479.1"/>
    </source>
</evidence>
<dbReference type="Proteomes" id="UP000327458">
    <property type="component" value="Plasmid pl1"/>
</dbReference>
<dbReference type="Pfam" id="PF01656">
    <property type="entry name" value="CbiA"/>
    <property type="match status" value="1"/>
</dbReference>
<evidence type="ECO:0000259" key="1">
    <source>
        <dbReference type="Pfam" id="PF01656"/>
    </source>
</evidence>
<sequence length="216" mass="22765">MKTIAMISQKGGAGKTTLTLNLAVAAELSGLSCAVIDLDPQASAMGWQDTREKETPVVISAQASRIQDILQTAKDHGADLTLIDTAPHSDSAALQAARAADLVLIPCRPSILDLRAIASSVDIATMAKKPSIAVLNSVPPRGSLTEEALEAIKSYGLDIAPEQLGQRAAFVHSLTLGLAVMEYEPSGKAAQEIEAIYKWACMHLGIKPTLKKGEKL</sequence>
<dbReference type="InterPro" id="IPR048089">
    <property type="entry name" value="McdA"/>
</dbReference>
<dbReference type="PANTHER" id="PTHR13696:SF96">
    <property type="entry name" value="COBQ_COBB_MIND_PARA NUCLEOTIDE BINDING DOMAIN-CONTAINING PROTEIN"/>
    <property type="match status" value="1"/>
</dbReference>
<keyword evidence="2" id="KW-0614">Plasmid</keyword>
<dbReference type="PIRSF" id="PIRSF009320">
    <property type="entry name" value="Nuc_binding_HP_1000"/>
    <property type="match status" value="1"/>
</dbReference>
<dbReference type="EMBL" id="VMRG01000003">
    <property type="protein sequence ID" value="KAA6230479.1"/>
    <property type="molecule type" value="Genomic_DNA"/>
</dbReference>
<dbReference type="AlphaFoldDB" id="A0A5M8I8B1"/>
<dbReference type="NCBIfam" id="NF041546">
    <property type="entry name" value="ParA_partition"/>
    <property type="match status" value="1"/>
</dbReference>
<dbReference type="Gene3D" id="3.40.50.300">
    <property type="entry name" value="P-loop containing nucleotide triphosphate hydrolases"/>
    <property type="match status" value="1"/>
</dbReference>
<dbReference type="InterPro" id="IPR027417">
    <property type="entry name" value="P-loop_NTPase"/>
</dbReference>
<dbReference type="SUPFAM" id="SSF52540">
    <property type="entry name" value="P-loop containing nucleoside triphosphate hydrolases"/>
    <property type="match status" value="1"/>
</dbReference>
<reference evidence="2" key="1">
    <citation type="submission" date="2019-07" db="EMBL/GenBank/DDBJ databases">
        <title>Draft genome Sequence of Chlorobium phaeovibrioides sp. strain PhvTcv-s14, from the Phylum Chlorobi.</title>
        <authorList>
            <person name="Babenko V."/>
            <person name="Boldyreva D."/>
            <person name="Kanygina A."/>
            <person name="Selezneva O."/>
            <person name="Akopiyan T."/>
            <person name="Lunina O."/>
        </authorList>
    </citation>
    <scope>NUCLEOTIDE SEQUENCE [LARGE SCALE GENOMIC DNA]</scope>
    <source>
        <strain evidence="2">GrTcv12</strain>
        <plasmid evidence="2">pl1</plasmid>
    </source>
</reference>
<proteinExistence type="predicted"/>
<geneLocation type="plasmid" evidence="2">
    <name>pl1</name>
</geneLocation>
<comment type="caution">
    <text evidence="2">The sequence shown here is derived from an EMBL/GenBank/DDBJ whole genome shotgun (WGS) entry which is preliminary data.</text>
</comment>
<gene>
    <name evidence="2" type="ORF">FP507_10680</name>
</gene>
<dbReference type="InterPro" id="IPR002586">
    <property type="entry name" value="CobQ/CobB/MinD/ParA_Nub-bd_dom"/>
</dbReference>
<feature type="domain" description="CobQ/CobB/MinD/ParA nucleotide binding" evidence="1">
    <location>
        <begin position="4"/>
        <end position="160"/>
    </location>
</feature>
<protein>
    <submittedName>
        <fullName evidence="2">AAA family ATPase</fullName>
    </submittedName>
</protein>
<dbReference type="PANTHER" id="PTHR13696">
    <property type="entry name" value="P-LOOP CONTAINING NUCLEOSIDE TRIPHOSPHATE HYDROLASE"/>
    <property type="match status" value="1"/>
</dbReference>
<accession>A0A5M8I8B1</accession>